<comment type="caution">
    <text evidence="2">The sequence shown here is derived from an EMBL/GenBank/DDBJ whole genome shotgun (WGS) entry which is preliminary data.</text>
</comment>
<feature type="compositionally biased region" description="Polar residues" evidence="1">
    <location>
        <begin position="1"/>
        <end position="18"/>
    </location>
</feature>
<accession>A0A5B7J8M5</accession>
<organism evidence="2 3">
    <name type="scientific">Portunus trituberculatus</name>
    <name type="common">Swimming crab</name>
    <name type="synonym">Neptunus trituberculatus</name>
    <dbReference type="NCBI Taxonomy" id="210409"/>
    <lineage>
        <taxon>Eukaryota</taxon>
        <taxon>Metazoa</taxon>
        <taxon>Ecdysozoa</taxon>
        <taxon>Arthropoda</taxon>
        <taxon>Crustacea</taxon>
        <taxon>Multicrustacea</taxon>
        <taxon>Malacostraca</taxon>
        <taxon>Eumalacostraca</taxon>
        <taxon>Eucarida</taxon>
        <taxon>Decapoda</taxon>
        <taxon>Pleocyemata</taxon>
        <taxon>Brachyura</taxon>
        <taxon>Eubrachyura</taxon>
        <taxon>Portunoidea</taxon>
        <taxon>Portunidae</taxon>
        <taxon>Portuninae</taxon>
        <taxon>Portunus</taxon>
    </lineage>
</organism>
<dbReference type="EMBL" id="VSRR010097707">
    <property type="protein sequence ID" value="MPC94221.1"/>
    <property type="molecule type" value="Genomic_DNA"/>
</dbReference>
<dbReference type="AlphaFoldDB" id="A0A5B7J8M5"/>
<dbReference type="Proteomes" id="UP000324222">
    <property type="component" value="Unassembled WGS sequence"/>
</dbReference>
<evidence type="ECO:0000256" key="1">
    <source>
        <dbReference type="SAM" id="MobiDB-lite"/>
    </source>
</evidence>
<evidence type="ECO:0000313" key="3">
    <source>
        <dbReference type="Proteomes" id="UP000324222"/>
    </source>
</evidence>
<gene>
    <name evidence="2" type="ORF">E2C01_089378</name>
</gene>
<proteinExistence type="predicted"/>
<evidence type="ECO:0000313" key="2">
    <source>
        <dbReference type="EMBL" id="MPC94221.1"/>
    </source>
</evidence>
<feature type="region of interest" description="Disordered" evidence="1">
    <location>
        <begin position="1"/>
        <end position="30"/>
    </location>
</feature>
<name>A0A5B7J8M5_PORTR</name>
<sequence>MRQPRKSMSPSRASNSCQMHRHIHQTRGSTASRHCTVCRAACV</sequence>
<protein>
    <submittedName>
        <fullName evidence="2">Uncharacterized protein</fullName>
    </submittedName>
</protein>
<keyword evidence="3" id="KW-1185">Reference proteome</keyword>
<reference evidence="2 3" key="1">
    <citation type="submission" date="2019-05" db="EMBL/GenBank/DDBJ databases">
        <title>Another draft genome of Portunus trituberculatus and its Hox gene families provides insights of decapod evolution.</title>
        <authorList>
            <person name="Jeong J.-H."/>
            <person name="Song I."/>
            <person name="Kim S."/>
            <person name="Choi T."/>
            <person name="Kim D."/>
            <person name="Ryu S."/>
            <person name="Kim W."/>
        </authorList>
    </citation>
    <scope>NUCLEOTIDE SEQUENCE [LARGE SCALE GENOMIC DNA]</scope>
    <source>
        <tissue evidence="2">Muscle</tissue>
    </source>
</reference>